<dbReference type="AlphaFoldDB" id="X0ZIE0"/>
<name>X0ZIE0_9ZZZZ</name>
<evidence type="ECO:0000313" key="1">
    <source>
        <dbReference type="EMBL" id="GAG60128.1"/>
    </source>
</evidence>
<sequence length="61" mass="6583">MRQSFTDTIGSDVGSGVRSARVTIGAGLFRIDMLSVSSTLTTDPVQPVYVYFEMSRGDGSY</sequence>
<gene>
    <name evidence="1" type="ORF">S01H4_19949</name>
</gene>
<protein>
    <submittedName>
        <fullName evidence="1">Uncharacterized protein</fullName>
    </submittedName>
</protein>
<dbReference type="EMBL" id="BART01008932">
    <property type="protein sequence ID" value="GAG60128.1"/>
    <property type="molecule type" value="Genomic_DNA"/>
</dbReference>
<feature type="non-terminal residue" evidence="1">
    <location>
        <position position="61"/>
    </location>
</feature>
<accession>X0ZIE0</accession>
<organism evidence="1">
    <name type="scientific">marine sediment metagenome</name>
    <dbReference type="NCBI Taxonomy" id="412755"/>
    <lineage>
        <taxon>unclassified sequences</taxon>
        <taxon>metagenomes</taxon>
        <taxon>ecological metagenomes</taxon>
    </lineage>
</organism>
<proteinExistence type="predicted"/>
<comment type="caution">
    <text evidence="1">The sequence shown here is derived from an EMBL/GenBank/DDBJ whole genome shotgun (WGS) entry which is preliminary data.</text>
</comment>
<reference evidence="1" key="1">
    <citation type="journal article" date="2014" name="Front. Microbiol.">
        <title>High frequency of phylogenetically diverse reductive dehalogenase-homologous genes in deep subseafloor sedimentary metagenomes.</title>
        <authorList>
            <person name="Kawai M."/>
            <person name="Futagami T."/>
            <person name="Toyoda A."/>
            <person name="Takaki Y."/>
            <person name="Nishi S."/>
            <person name="Hori S."/>
            <person name="Arai W."/>
            <person name="Tsubouchi T."/>
            <person name="Morono Y."/>
            <person name="Uchiyama I."/>
            <person name="Ito T."/>
            <person name="Fujiyama A."/>
            <person name="Inagaki F."/>
            <person name="Takami H."/>
        </authorList>
    </citation>
    <scope>NUCLEOTIDE SEQUENCE</scope>
    <source>
        <strain evidence="1">Expedition CK06-06</strain>
    </source>
</reference>